<dbReference type="Pfam" id="PF05795">
    <property type="entry name" value="Plasmodium_Vir"/>
    <property type="match status" value="1"/>
</dbReference>
<accession>A0A1A8X4Q9</accession>
<dbReference type="EMBL" id="FLQV01001791">
    <property type="protein sequence ID" value="SBT00227.1"/>
    <property type="molecule type" value="Genomic_DNA"/>
</dbReference>
<reference evidence="2" key="1">
    <citation type="submission" date="2016-05" db="EMBL/GenBank/DDBJ databases">
        <authorList>
            <person name="Naeem Raeece"/>
        </authorList>
    </citation>
    <scope>NUCLEOTIDE SEQUENCE [LARGE SCALE GENOMIC DNA]</scope>
</reference>
<proteinExistence type="predicted"/>
<dbReference type="AlphaFoldDB" id="A0A1A8X4Q9"/>
<dbReference type="InterPro" id="IPR008780">
    <property type="entry name" value="Plasmodium_Vir"/>
</dbReference>
<sequence>MEGGSSLGEQGVNYIFIKDCDTVSWGKKEDEVKGVCKKYQRCLEKSTVLNVVNPKYDVYMLLSYWIYDKLTEIFGNPNNSDIINYAFSNFQYIWEYTVNTSQNKTYNKK</sequence>
<organism evidence="1 2">
    <name type="scientific">Plasmodium ovale curtisi</name>
    <dbReference type="NCBI Taxonomy" id="864141"/>
    <lineage>
        <taxon>Eukaryota</taxon>
        <taxon>Sar</taxon>
        <taxon>Alveolata</taxon>
        <taxon>Apicomplexa</taxon>
        <taxon>Aconoidasida</taxon>
        <taxon>Haemosporida</taxon>
        <taxon>Plasmodiidae</taxon>
        <taxon>Plasmodium</taxon>
        <taxon>Plasmodium (Plasmodium)</taxon>
    </lineage>
</organism>
<protein>
    <submittedName>
        <fullName evidence="1">PIR Superfamily Protein</fullName>
    </submittedName>
</protein>
<dbReference type="Proteomes" id="UP000078546">
    <property type="component" value="Unassembled WGS sequence"/>
</dbReference>
<gene>
    <name evidence="1" type="ORF">POVCU1_058530</name>
</gene>
<evidence type="ECO:0000313" key="1">
    <source>
        <dbReference type="EMBL" id="SBT00227.1"/>
    </source>
</evidence>
<evidence type="ECO:0000313" key="2">
    <source>
        <dbReference type="Proteomes" id="UP000078546"/>
    </source>
</evidence>
<name>A0A1A8X4Q9_PLAOA</name>